<proteinExistence type="predicted"/>
<protein>
    <submittedName>
        <fullName evidence="9">Sigma-54-dependent Fis family transcriptional regulator</fullName>
    </submittedName>
</protein>
<dbReference type="SMART" id="SM00382">
    <property type="entry name" value="AAA"/>
    <property type="match status" value="1"/>
</dbReference>
<organism evidence="9 10">
    <name type="scientific">Candidatus Magnetominusculus xianensis</name>
    <dbReference type="NCBI Taxonomy" id="1748249"/>
    <lineage>
        <taxon>Bacteria</taxon>
        <taxon>Pseudomonadati</taxon>
        <taxon>Nitrospirota</taxon>
        <taxon>Nitrospiria</taxon>
        <taxon>Nitrospirales</taxon>
        <taxon>Nitrospiraceae</taxon>
        <taxon>Candidatus Magnetominusculus</taxon>
    </lineage>
</organism>
<evidence type="ECO:0000259" key="8">
    <source>
        <dbReference type="PROSITE" id="PS50110"/>
    </source>
</evidence>
<keyword evidence="5" id="KW-0804">Transcription</keyword>
<name>A0ABR5SHT0_9BACT</name>
<dbReference type="Pfam" id="PF00158">
    <property type="entry name" value="Sigma54_activat"/>
    <property type="match status" value="1"/>
</dbReference>
<dbReference type="Gene3D" id="1.10.10.60">
    <property type="entry name" value="Homeodomain-like"/>
    <property type="match status" value="1"/>
</dbReference>
<dbReference type="SMART" id="SM00448">
    <property type="entry name" value="REC"/>
    <property type="match status" value="1"/>
</dbReference>
<keyword evidence="10" id="KW-1185">Reference proteome</keyword>
<dbReference type="Proteomes" id="UP000060487">
    <property type="component" value="Unassembled WGS sequence"/>
</dbReference>
<feature type="domain" description="Response regulatory" evidence="8">
    <location>
        <begin position="7"/>
        <end position="124"/>
    </location>
</feature>
<evidence type="ECO:0000256" key="4">
    <source>
        <dbReference type="ARBA" id="ARBA00023125"/>
    </source>
</evidence>
<dbReference type="PANTHER" id="PTHR32071">
    <property type="entry name" value="TRANSCRIPTIONAL REGULATORY PROTEIN"/>
    <property type="match status" value="1"/>
</dbReference>
<dbReference type="Gene3D" id="3.40.50.2300">
    <property type="match status" value="1"/>
</dbReference>
<keyword evidence="3" id="KW-0805">Transcription regulation</keyword>
<dbReference type="RefSeq" id="WP_085051301.1">
    <property type="nucleotide sequence ID" value="NZ_LNQR01000029.1"/>
</dbReference>
<dbReference type="InterPro" id="IPR011006">
    <property type="entry name" value="CheY-like_superfamily"/>
</dbReference>
<dbReference type="InterPro" id="IPR025944">
    <property type="entry name" value="Sigma_54_int_dom_CS"/>
</dbReference>
<evidence type="ECO:0000256" key="2">
    <source>
        <dbReference type="ARBA" id="ARBA00022840"/>
    </source>
</evidence>
<dbReference type="InterPro" id="IPR001789">
    <property type="entry name" value="Sig_transdc_resp-reg_receiver"/>
</dbReference>
<dbReference type="Pfam" id="PF02954">
    <property type="entry name" value="HTH_8"/>
    <property type="match status" value="1"/>
</dbReference>
<evidence type="ECO:0000256" key="5">
    <source>
        <dbReference type="ARBA" id="ARBA00023163"/>
    </source>
</evidence>
<dbReference type="Gene3D" id="1.10.8.60">
    <property type="match status" value="1"/>
</dbReference>
<sequence length="451" mass="50035">MKKDNYRVLIADDENSIRLLLMRILEAEGYTIKTASNGKEALSICETYRPHLILLDMKMPQMDGLTFIEEFRRSEFTSHETDIIVLTAYGTVETAVRAMKLGAMDFISKPLQDPDVLRFAAAKAYDRRRLLIENEALKAEQLKGLPPLEIIFGGMENVLDEVAAVSAANSTVLLTGETGTGKTLIARVVHALSKRSGPFIEINCAAIPENLMESELFGYEKGAFTGAAALKRGKFELASGGSILLDEVSEMSPAMQSKFLKVLEGGAVERLGSTITQITQKTDARVICATNRDLQKESAAGRFRNDLFFRLNVFPINIPPLRTRTAHMARLCRYLSASISKRIGKEVREISDPVIERLRAYDWPGNVRELQNILERSIIMSKDGTIDPSKVIQVLPPEAPVDKDTLNLSEIERRTIEDALKRAGGSRKDAAAALGISLRNLQYKIKEYGLS</sequence>
<dbReference type="InterPro" id="IPR002197">
    <property type="entry name" value="HTH_Fis"/>
</dbReference>
<evidence type="ECO:0000256" key="6">
    <source>
        <dbReference type="PROSITE-ProRule" id="PRU00169"/>
    </source>
</evidence>
<feature type="modified residue" description="4-aspartylphosphate" evidence="6">
    <location>
        <position position="56"/>
    </location>
</feature>
<dbReference type="PROSITE" id="PS50110">
    <property type="entry name" value="RESPONSE_REGULATORY"/>
    <property type="match status" value="1"/>
</dbReference>
<dbReference type="SUPFAM" id="SSF52540">
    <property type="entry name" value="P-loop containing nucleoside triphosphate hydrolases"/>
    <property type="match status" value="1"/>
</dbReference>
<keyword evidence="1" id="KW-0547">Nucleotide-binding</keyword>
<dbReference type="PROSITE" id="PS00676">
    <property type="entry name" value="SIGMA54_INTERACT_2"/>
    <property type="match status" value="1"/>
</dbReference>
<keyword evidence="4" id="KW-0238">DNA-binding</keyword>
<dbReference type="PROSITE" id="PS50045">
    <property type="entry name" value="SIGMA54_INTERACT_4"/>
    <property type="match status" value="1"/>
</dbReference>
<dbReference type="Gene3D" id="3.40.50.300">
    <property type="entry name" value="P-loop containing nucleotide triphosphate hydrolases"/>
    <property type="match status" value="1"/>
</dbReference>
<dbReference type="InterPro" id="IPR025943">
    <property type="entry name" value="Sigma_54_int_dom_ATP-bd_2"/>
</dbReference>
<keyword evidence="2" id="KW-0067">ATP-binding</keyword>
<dbReference type="InterPro" id="IPR003593">
    <property type="entry name" value="AAA+_ATPase"/>
</dbReference>
<dbReference type="CDD" id="cd00009">
    <property type="entry name" value="AAA"/>
    <property type="match status" value="1"/>
</dbReference>
<feature type="domain" description="Sigma-54 factor interaction" evidence="7">
    <location>
        <begin position="155"/>
        <end position="379"/>
    </location>
</feature>
<dbReference type="PROSITE" id="PS00688">
    <property type="entry name" value="SIGMA54_INTERACT_3"/>
    <property type="match status" value="1"/>
</dbReference>
<dbReference type="InterPro" id="IPR058031">
    <property type="entry name" value="AAA_lid_NorR"/>
</dbReference>
<dbReference type="PRINTS" id="PR01590">
    <property type="entry name" value="HTHFIS"/>
</dbReference>
<dbReference type="InterPro" id="IPR025662">
    <property type="entry name" value="Sigma_54_int_dom_ATP-bd_1"/>
</dbReference>
<accession>A0ABR5SHT0</accession>
<comment type="caution">
    <text evidence="9">The sequence shown here is derived from an EMBL/GenBank/DDBJ whole genome shotgun (WGS) entry which is preliminary data.</text>
</comment>
<evidence type="ECO:0000256" key="3">
    <source>
        <dbReference type="ARBA" id="ARBA00023015"/>
    </source>
</evidence>
<evidence type="ECO:0000256" key="1">
    <source>
        <dbReference type="ARBA" id="ARBA00022741"/>
    </source>
</evidence>
<evidence type="ECO:0000259" key="7">
    <source>
        <dbReference type="PROSITE" id="PS50045"/>
    </source>
</evidence>
<evidence type="ECO:0000313" key="9">
    <source>
        <dbReference type="EMBL" id="KWT91785.1"/>
    </source>
</evidence>
<dbReference type="PROSITE" id="PS00675">
    <property type="entry name" value="SIGMA54_INTERACT_1"/>
    <property type="match status" value="1"/>
</dbReference>
<dbReference type="EMBL" id="LNQR01000029">
    <property type="protein sequence ID" value="KWT91785.1"/>
    <property type="molecule type" value="Genomic_DNA"/>
</dbReference>
<dbReference type="SUPFAM" id="SSF46689">
    <property type="entry name" value="Homeodomain-like"/>
    <property type="match status" value="1"/>
</dbReference>
<keyword evidence="6" id="KW-0597">Phosphoprotein</keyword>
<dbReference type="InterPro" id="IPR027417">
    <property type="entry name" value="P-loop_NTPase"/>
</dbReference>
<gene>
    <name evidence="9" type="ORF">ASN18_0775</name>
</gene>
<dbReference type="Pfam" id="PF25601">
    <property type="entry name" value="AAA_lid_14"/>
    <property type="match status" value="1"/>
</dbReference>
<reference evidence="9 10" key="1">
    <citation type="submission" date="2015-11" db="EMBL/GenBank/DDBJ databases">
        <authorList>
            <person name="Lin W."/>
        </authorList>
    </citation>
    <scope>NUCLEOTIDE SEQUENCE [LARGE SCALE GENOMIC DNA]</scope>
    <source>
        <strain evidence="9 10">HCH-1</strain>
    </source>
</reference>
<dbReference type="PANTHER" id="PTHR32071:SF57">
    <property type="entry name" value="C4-DICARBOXYLATE TRANSPORT TRANSCRIPTIONAL REGULATORY PROTEIN DCTD"/>
    <property type="match status" value="1"/>
</dbReference>
<dbReference type="SUPFAM" id="SSF52172">
    <property type="entry name" value="CheY-like"/>
    <property type="match status" value="1"/>
</dbReference>
<dbReference type="Pfam" id="PF00072">
    <property type="entry name" value="Response_reg"/>
    <property type="match status" value="1"/>
</dbReference>
<dbReference type="InterPro" id="IPR002078">
    <property type="entry name" value="Sigma_54_int"/>
</dbReference>
<evidence type="ECO:0000313" key="10">
    <source>
        <dbReference type="Proteomes" id="UP000060487"/>
    </source>
</evidence>
<dbReference type="InterPro" id="IPR009057">
    <property type="entry name" value="Homeodomain-like_sf"/>
</dbReference>